<evidence type="ECO:0000256" key="2">
    <source>
        <dbReference type="ARBA" id="ARBA00004174"/>
    </source>
</evidence>
<evidence type="ECO:0000313" key="15">
    <source>
        <dbReference type="Proteomes" id="UP000472270"/>
    </source>
</evidence>
<feature type="chain" id="PRO_5025403250" evidence="13">
    <location>
        <begin position="28"/>
        <end position="482"/>
    </location>
</feature>
<dbReference type="GO" id="GO:0016712">
    <property type="term" value="F:oxidoreductase activity, acting on paired donors, with incorporation or reduction of molecular oxygen, reduced flavin or flavoprotein as one donor, and incorporation of one atom of oxygen"/>
    <property type="evidence" value="ECO:0007669"/>
    <property type="project" value="TreeGrafter"/>
</dbReference>
<reference evidence="14" key="2">
    <citation type="submission" date="2025-09" db="UniProtKB">
        <authorList>
            <consortium name="Ensembl"/>
        </authorList>
    </citation>
    <scope>IDENTIFICATION</scope>
</reference>
<keyword evidence="11" id="KW-0503">Monooxygenase</keyword>
<name>A0A673JRY0_9TELE</name>
<evidence type="ECO:0000256" key="11">
    <source>
        <dbReference type="ARBA" id="ARBA00023033"/>
    </source>
</evidence>
<dbReference type="SUPFAM" id="SSF48264">
    <property type="entry name" value="Cytochrome P450"/>
    <property type="match status" value="2"/>
</dbReference>
<dbReference type="PRINTS" id="PR00385">
    <property type="entry name" value="P450"/>
</dbReference>
<dbReference type="PANTHER" id="PTHR24300">
    <property type="entry name" value="CYTOCHROME P450 508A4-RELATED"/>
    <property type="match status" value="1"/>
</dbReference>
<dbReference type="CDD" id="cd11026">
    <property type="entry name" value="CYP2"/>
    <property type="match status" value="1"/>
</dbReference>
<sequence>MEFSSSLVLVLVLAVLMLVWWKRNASGLSLPPGPLALPLIGNLPIMDKRWSKTYGPVMTVYLGPQRMVVLVGYGTVKEALVDQAEHFTGRAPIPFLIKVLRGYGLAISNGDRWRQLRRFTLTTLRDFGMGRKRMEQWIQEESRHLLESFEETKSTPVDPAFFLSRAVSNVICSLVFGQRFDYEDKNFLHLLQIISRLVRFISSPQGQLYNVFPKLMQLLPGRHHAMFKEIEVIKAFVLKKIKEHEQNLDFGDQKDFIDCFLIKLKQEKHNPDTEFHKDNMLGTVLNLFIAGTETTSTTLRYALMLLIKHPHIQGMEIDQVIGQNRIPTMDDRKSLPFTDAVIHEVQRYLDIVPLNVPHYATRDISFRGYIIPKVRMNTYSGQLLLSWRLLDYIVVQWQLLQNAPKYFLIISCQCILLKLVILCKRSCVGESLARMELFLFIVSLLQKFSFSSPKGPDGVDTSPELSSFGNMPRFYDLIASPR</sequence>
<dbReference type="GO" id="GO:0005506">
    <property type="term" value="F:iron ion binding"/>
    <property type="evidence" value="ECO:0007669"/>
    <property type="project" value="InterPro"/>
</dbReference>
<dbReference type="GO" id="GO:0020037">
    <property type="term" value="F:heme binding"/>
    <property type="evidence" value="ECO:0007669"/>
    <property type="project" value="InterPro"/>
</dbReference>
<evidence type="ECO:0000256" key="7">
    <source>
        <dbReference type="ARBA" id="ARBA00022824"/>
    </source>
</evidence>
<dbReference type="PANTHER" id="PTHR24300:SF153">
    <property type="entry name" value="CYTOCHROME P450 2G1-LIKE-RELATED"/>
    <property type="match status" value="1"/>
</dbReference>
<dbReference type="GO" id="GO:0006082">
    <property type="term" value="P:organic acid metabolic process"/>
    <property type="evidence" value="ECO:0007669"/>
    <property type="project" value="TreeGrafter"/>
</dbReference>
<dbReference type="InterPro" id="IPR050182">
    <property type="entry name" value="Cytochrome_P450_fam2"/>
</dbReference>
<dbReference type="PRINTS" id="PR00463">
    <property type="entry name" value="EP450I"/>
</dbReference>
<evidence type="ECO:0000313" key="14">
    <source>
        <dbReference type="Ensembl" id="ENSSRHP00000056044.1"/>
    </source>
</evidence>
<reference evidence="14" key="1">
    <citation type="submission" date="2025-08" db="UniProtKB">
        <authorList>
            <consortium name="Ensembl"/>
        </authorList>
    </citation>
    <scope>IDENTIFICATION</scope>
</reference>
<accession>A0A673JRY0</accession>
<feature type="signal peptide" evidence="13">
    <location>
        <begin position="1"/>
        <end position="27"/>
    </location>
</feature>
<dbReference type="Gene3D" id="1.10.630.10">
    <property type="entry name" value="Cytochrome P450"/>
    <property type="match status" value="2"/>
</dbReference>
<dbReference type="Proteomes" id="UP000472270">
    <property type="component" value="Unassembled WGS sequence"/>
</dbReference>
<dbReference type="Ensembl" id="ENSSRHT00000057610.1">
    <property type="protein sequence ID" value="ENSSRHP00000056044.1"/>
    <property type="gene ID" value="ENSSRHG00000027903.1"/>
</dbReference>
<evidence type="ECO:0000256" key="9">
    <source>
        <dbReference type="ARBA" id="ARBA00023002"/>
    </source>
</evidence>
<dbReference type="AlphaFoldDB" id="A0A673JRY0"/>
<comment type="similarity">
    <text evidence="4">Belongs to the cytochrome P450 family.</text>
</comment>
<keyword evidence="10" id="KW-0408">Iron</keyword>
<evidence type="ECO:0000256" key="10">
    <source>
        <dbReference type="ARBA" id="ARBA00023004"/>
    </source>
</evidence>
<proteinExistence type="inferred from homology"/>
<comment type="subcellular location">
    <subcellularLocation>
        <location evidence="3">Endoplasmic reticulum membrane</location>
        <topology evidence="3">Peripheral membrane protein</topology>
    </subcellularLocation>
    <subcellularLocation>
        <location evidence="2">Microsome membrane</location>
        <topology evidence="2">Peripheral membrane protein</topology>
    </subcellularLocation>
</comment>
<dbReference type="Pfam" id="PF00067">
    <property type="entry name" value="p450"/>
    <property type="match status" value="2"/>
</dbReference>
<keyword evidence="8" id="KW-0492">Microsome</keyword>
<protein>
    <submittedName>
        <fullName evidence="14">Cytochrome P450 2G1-like</fullName>
    </submittedName>
</protein>
<evidence type="ECO:0000256" key="12">
    <source>
        <dbReference type="ARBA" id="ARBA00023136"/>
    </source>
</evidence>
<evidence type="ECO:0000256" key="6">
    <source>
        <dbReference type="ARBA" id="ARBA00022723"/>
    </source>
</evidence>
<evidence type="ECO:0000256" key="5">
    <source>
        <dbReference type="ARBA" id="ARBA00022617"/>
    </source>
</evidence>
<evidence type="ECO:0000256" key="8">
    <source>
        <dbReference type="ARBA" id="ARBA00022848"/>
    </source>
</evidence>
<keyword evidence="9" id="KW-0560">Oxidoreductase</keyword>
<keyword evidence="12" id="KW-0472">Membrane</keyword>
<keyword evidence="5" id="KW-0349">Heme</keyword>
<evidence type="ECO:0000256" key="1">
    <source>
        <dbReference type="ARBA" id="ARBA00001971"/>
    </source>
</evidence>
<dbReference type="GO" id="GO:0006805">
    <property type="term" value="P:xenobiotic metabolic process"/>
    <property type="evidence" value="ECO:0007669"/>
    <property type="project" value="TreeGrafter"/>
</dbReference>
<keyword evidence="6" id="KW-0479">Metal-binding</keyword>
<keyword evidence="15" id="KW-1185">Reference proteome</keyword>
<comment type="cofactor">
    <cofactor evidence="1">
        <name>heme</name>
        <dbReference type="ChEBI" id="CHEBI:30413"/>
    </cofactor>
</comment>
<evidence type="ECO:0000256" key="4">
    <source>
        <dbReference type="ARBA" id="ARBA00010617"/>
    </source>
</evidence>
<dbReference type="InterPro" id="IPR002401">
    <property type="entry name" value="Cyt_P450_E_grp-I"/>
</dbReference>
<dbReference type="GO" id="GO:0005789">
    <property type="term" value="C:endoplasmic reticulum membrane"/>
    <property type="evidence" value="ECO:0007669"/>
    <property type="project" value="UniProtKB-SubCell"/>
</dbReference>
<keyword evidence="7" id="KW-0256">Endoplasmic reticulum</keyword>
<keyword evidence="13" id="KW-0732">Signal</keyword>
<gene>
    <name evidence="14" type="primary">LOC107718919</name>
</gene>
<evidence type="ECO:0000256" key="3">
    <source>
        <dbReference type="ARBA" id="ARBA00004406"/>
    </source>
</evidence>
<dbReference type="FunFam" id="1.10.630.10:FF:000238">
    <property type="entry name" value="Cytochrome P450 2A6"/>
    <property type="match status" value="1"/>
</dbReference>
<dbReference type="InterPro" id="IPR036396">
    <property type="entry name" value="Cyt_P450_sf"/>
</dbReference>
<evidence type="ECO:0000256" key="13">
    <source>
        <dbReference type="SAM" id="SignalP"/>
    </source>
</evidence>
<organism evidence="14 15">
    <name type="scientific">Sinocyclocheilus rhinocerous</name>
    <dbReference type="NCBI Taxonomy" id="307959"/>
    <lineage>
        <taxon>Eukaryota</taxon>
        <taxon>Metazoa</taxon>
        <taxon>Chordata</taxon>
        <taxon>Craniata</taxon>
        <taxon>Vertebrata</taxon>
        <taxon>Euteleostomi</taxon>
        <taxon>Actinopterygii</taxon>
        <taxon>Neopterygii</taxon>
        <taxon>Teleostei</taxon>
        <taxon>Ostariophysi</taxon>
        <taxon>Cypriniformes</taxon>
        <taxon>Cyprinidae</taxon>
        <taxon>Cyprininae</taxon>
        <taxon>Sinocyclocheilus</taxon>
    </lineage>
</organism>
<dbReference type="InterPro" id="IPR001128">
    <property type="entry name" value="Cyt_P450"/>
</dbReference>